<sequence>MEVITLFIIKNNKKSDILFVEYVTTRTNYDTLGLPITKLTIGKANIIVNDANARILVLPKNIFFIELPPLEIIISQKCDIL</sequence>
<dbReference type="Proteomes" id="UP000000814">
    <property type="component" value="Chromosome"/>
</dbReference>
<evidence type="ECO:0000313" key="2">
    <source>
        <dbReference type="Proteomes" id="UP000000814"/>
    </source>
</evidence>
<dbReference type="PIR" id="C97140">
    <property type="entry name" value="C97140"/>
</dbReference>
<dbReference type="AlphaFoldDB" id="Q97HR0"/>
<accession>Q97HR0</accession>
<organism evidence="1 2">
    <name type="scientific">Clostridium acetobutylicum (strain ATCC 824 / DSM 792 / JCM 1419 / IAM 19013 / LMG 5710 / NBRC 13948 / NRRL B-527 / VKM B-1787 / 2291 / W)</name>
    <dbReference type="NCBI Taxonomy" id="272562"/>
    <lineage>
        <taxon>Bacteria</taxon>
        <taxon>Bacillati</taxon>
        <taxon>Bacillota</taxon>
        <taxon>Clostridia</taxon>
        <taxon>Eubacteriales</taxon>
        <taxon>Clostridiaceae</taxon>
        <taxon>Clostridium</taxon>
    </lineage>
</organism>
<name>Q97HR0_CLOAB</name>
<dbReference type="KEGG" id="cac:CA_C1948"/>
<protein>
    <submittedName>
        <fullName evidence="1">Uncharacterized protein</fullName>
    </submittedName>
</protein>
<dbReference type="HOGENOM" id="CLU_2567707_0_0_9"/>
<keyword evidence="2" id="KW-1185">Reference proteome</keyword>
<evidence type="ECO:0000313" key="1">
    <source>
        <dbReference type="EMBL" id="AAK79910.1"/>
    </source>
</evidence>
<gene>
    <name evidence="1" type="ordered locus">CA_C1948</name>
</gene>
<proteinExistence type="predicted"/>
<reference evidence="1 2" key="1">
    <citation type="journal article" date="2001" name="J. Bacteriol.">
        <title>Genome sequence and comparative analysis of the solvent-producing bacterium Clostridium acetobutylicum.</title>
        <authorList>
            <person name="Nolling J."/>
            <person name="Breton G."/>
            <person name="Omelchenko M.V."/>
            <person name="Makarova K.S."/>
            <person name="Zeng Q."/>
            <person name="Gibson R."/>
            <person name="Lee H.M."/>
            <person name="Dubois J."/>
            <person name="Qiu D."/>
            <person name="Hitti J."/>
            <person name="Wolf Y.I."/>
            <person name="Tatusov R.L."/>
            <person name="Sabathe F."/>
            <person name="Doucette-Stamm L."/>
            <person name="Soucaille P."/>
            <person name="Daly M.J."/>
            <person name="Bennett G.N."/>
            <person name="Koonin E.V."/>
            <person name="Smith D.R."/>
        </authorList>
    </citation>
    <scope>NUCLEOTIDE SEQUENCE [LARGE SCALE GENOMIC DNA]</scope>
    <source>
        <strain evidence="2">ATCC 824 / DSM 792 / JCM 1419 / LMG 5710 / VKM B-1787</strain>
    </source>
</reference>
<dbReference type="EMBL" id="AE001437">
    <property type="protein sequence ID" value="AAK79910.1"/>
    <property type="molecule type" value="Genomic_DNA"/>
</dbReference>